<dbReference type="OrthoDB" id="1115879at2"/>
<keyword evidence="1" id="KW-0472">Membrane</keyword>
<keyword evidence="1" id="KW-0812">Transmembrane</keyword>
<keyword evidence="3" id="KW-1185">Reference proteome</keyword>
<evidence type="ECO:0000256" key="1">
    <source>
        <dbReference type="SAM" id="Phobius"/>
    </source>
</evidence>
<evidence type="ECO:0000313" key="3">
    <source>
        <dbReference type="Proteomes" id="UP000192731"/>
    </source>
</evidence>
<gene>
    <name evidence="2" type="ORF">SAMN00017405_2182</name>
</gene>
<dbReference type="RefSeq" id="WP_084052135.1">
    <property type="nucleotide sequence ID" value="NZ_FWWT01000007.1"/>
</dbReference>
<evidence type="ECO:0000313" key="2">
    <source>
        <dbReference type="EMBL" id="SMB81863.1"/>
    </source>
</evidence>
<feature type="transmembrane region" description="Helical" evidence="1">
    <location>
        <begin position="37"/>
        <end position="57"/>
    </location>
</feature>
<name>A0A1W1ULH0_DESTI</name>
<keyword evidence="1" id="KW-1133">Transmembrane helix</keyword>
<feature type="transmembrane region" description="Helical" evidence="1">
    <location>
        <begin position="110"/>
        <end position="131"/>
    </location>
</feature>
<reference evidence="2 3" key="1">
    <citation type="submission" date="2017-04" db="EMBL/GenBank/DDBJ databases">
        <authorList>
            <person name="Afonso C.L."/>
            <person name="Miller P.J."/>
            <person name="Scott M.A."/>
            <person name="Spackman E."/>
            <person name="Goraichik I."/>
            <person name="Dimitrov K.M."/>
            <person name="Suarez D.L."/>
            <person name="Swayne D.E."/>
        </authorList>
    </citation>
    <scope>NUCLEOTIDE SEQUENCE [LARGE SCALE GENOMIC DNA]</scope>
    <source>
        <strain evidence="2 3">DSM 11270</strain>
    </source>
</reference>
<feature type="transmembrane region" description="Helical" evidence="1">
    <location>
        <begin position="69"/>
        <end position="90"/>
    </location>
</feature>
<dbReference type="AlphaFoldDB" id="A0A1W1ULH0"/>
<feature type="transmembrane region" description="Helical" evidence="1">
    <location>
        <begin position="190"/>
        <end position="209"/>
    </location>
</feature>
<dbReference type="STRING" id="656914.SAMN00017405_2182"/>
<feature type="transmembrane region" description="Helical" evidence="1">
    <location>
        <begin position="7"/>
        <end position="25"/>
    </location>
</feature>
<protein>
    <submittedName>
        <fullName evidence="2">Mpv17 / PMP22 family protein</fullName>
    </submittedName>
</protein>
<feature type="transmembrane region" description="Helical" evidence="1">
    <location>
        <begin position="160"/>
        <end position="178"/>
    </location>
</feature>
<dbReference type="Proteomes" id="UP000192731">
    <property type="component" value="Unassembled WGS sequence"/>
</dbReference>
<sequence>MKKGDLYWILAFVLFATFVIFPTTHEIFVNFTTNHPYIGGFFKFGILATMGELLAIRISTRDWKKPSGLIYRAIIWGLLGVVITLMFQVFAVGVKGALASGYLPGGDSAIAFAFLVSTIMNLFFAPIFMAFHRYTDTYIDLYYEGKKNITVDNVVSRIDWTGFVSFVILKTVPFFWIPAHTVTFMLPPEYRVLMAAFLSIALGAILAFAKKKK</sequence>
<dbReference type="EMBL" id="FWWT01000007">
    <property type="protein sequence ID" value="SMB81863.1"/>
    <property type="molecule type" value="Genomic_DNA"/>
</dbReference>
<accession>A0A1W1ULH0</accession>
<organism evidence="2 3">
    <name type="scientific">Desulfonispora thiosulfatigenes DSM 11270</name>
    <dbReference type="NCBI Taxonomy" id="656914"/>
    <lineage>
        <taxon>Bacteria</taxon>
        <taxon>Bacillati</taxon>
        <taxon>Bacillota</taxon>
        <taxon>Clostridia</taxon>
        <taxon>Eubacteriales</taxon>
        <taxon>Peptococcaceae</taxon>
        <taxon>Desulfonispora</taxon>
    </lineage>
</organism>
<proteinExistence type="predicted"/>